<gene>
    <name evidence="1" type="ORF">GCM10023149_33010</name>
</gene>
<proteinExistence type="predicted"/>
<comment type="caution">
    <text evidence="1">The sequence shown here is derived from an EMBL/GenBank/DDBJ whole genome shotgun (WGS) entry which is preliminary data.</text>
</comment>
<reference evidence="2" key="1">
    <citation type="journal article" date="2019" name="Int. J. Syst. Evol. Microbiol.">
        <title>The Global Catalogue of Microorganisms (GCM) 10K type strain sequencing project: providing services to taxonomists for standard genome sequencing and annotation.</title>
        <authorList>
            <consortium name="The Broad Institute Genomics Platform"/>
            <consortium name="The Broad Institute Genome Sequencing Center for Infectious Disease"/>
            <person name="Wu L."/>
            <person name="Ma J."/>
        </authorList>
    </citation>
    <scope>NUCLEOTIDE SEQUENCE [LARGE SCALE GENOMIC DNA]</scope>
    <source>
        <strain evidence="2">JCM 17705</strain>
    </source>
</reference>
<dbReference type="Proteomes" id="UP001500582">
    <property type="component" value="Unassembled WGS sequence"/>
</dbReference>
<organism evidence="1 2">
    <name type="scientific">Mucilaginibacter gynuensis</name>
    <dbReference type="NCBI Taxonomy" id="1302236"/>
    <lineage>
        <taxon>Bacteria</taxon>
        <taxon>Pseudomonadati</taxon>
        <taxon>Bacteroidota</taxon>
        <taxon>Sphingobacteriia</taxon>
        <taxon>Sphingobacteriales</taxon>
        <taxon>Sphingobacteriaceae</taxon>
        <taxon>Mucilaginibacter</taxon>
    </lineage>
</organism>
<accession>A0ABP8GR87</accession>
<evidence type="ECO:0000313" key="1">
    <source>
        <dbReference type="EMBL" id="GAA4328818.1"/>
    </source>
</evidence>
<protein>
    <submittedName>
        <fullName evidence="1">Uncharacterized protein</fullName>
    </submittedName>
</protein>
<evidence type="ECO:0000313" key="2">
    <source>
        <dbReference type="Proteomes" id="UP001500582"/>
    </source>
</evidence>
<dbReference type="EMBL" id="BAABFT010000009">
    <property type="protein sequence ID" value="GAA4328818.1"/>
    <property type="molecule type" value="Genomic_DNA"/>
</dbReference>
<name>A0ABP8GR87_9SPHI</name>
<sequence length="75" mass="9015">MEWYDAKQTSRHDECCDDMENWQFYRSVIDGEELRLEGLNIWDHPWKASGETILVNDPIYQQSHRMNVYKLPKGP</sequence>
<keyword evidence="2" id="KW-1185">Reference proteome</keyword>